<sequence length="156" mass="17194">MKIIGHVKRFWKFHSLIIGAFGICALTLGCAIKEPAVYEGTWVVTDAYPQGASSVSDSAERVLGSSVTYSAKSARLDQSTCDVPVYKSERLNSDDFLFRYSVEQQQIGFTSDDVIEITLSCSSDTSDLGRTLLLQQDAYAVTPSKGMFFRLEKAKI</sequence>
<reference evidence="1 2" key="1">
    <citation type="submission" date="2020-01" db="EMBL/GenBank/DDBJ databases">
        <title>Genomes of bacteria type strains.</title>
        <authorList>
            <person name="Chen J."/>
            <person name="Zhu S."/>
            <person name="Yang J."/>
        </authorList>
    </citation>
    <scope>NUCLEOTIDE SEQUENCE [LARGE SCALE GENOMIC DNA]</scope>
    <source>
        <strain evidence="1 2">LMG 22958</strain>
    </source>
</reference>
<proteinExistence type="predicted"/>
<dbReference type="AlphaFoldDB" id="A0A6L9MTM6"/>
<evidence type="ECO:0008006" key="3">
    <source>
        <dbReference type="Google" id="ProtNLM"/>
    </source>
</evidence>
<name>A0A6L9MTM6_9ALTE</name>
<evidence type="ECO:0000313" key="2">
    <source>
        <dbReference type="Proteomes" id="UP000478837"/>
    </source>
</evidence>
<gene>
    <name evidence="1" type="ORF">GTW09_06330</name>
</gene>
<evidence type="ECO:0000313" key="1">
    <source>
        <dbReference type="EMBL" id="NDW21130.1"/>
    </source>
</evidence>
<dbReference type="Proteomes" id="UP000478837">
    <property type="component" value="Unassembled WGS sequence"/>
</dbReference>
<protein>
    <recommendedName>
        <fullName evidence="3">Lipoprotein</fullName>
    </recommendedName>
</protein>
<accession>A0A6L9MTM6</accession>
<organism evidence="1 2">
    <name type="scientific">Alteromonas hispanica</name>
    <dbReference type="NCBI Taxonomy" id="315421"/>
    <lineage>
        <taxon>Bacteria</taxon>
        <taxon>Pseudomonadati</taxon>
        <taxon>Pseudomonadota</taxon>
        <taxon>Gammaproteobacteria</taxon>
        <taxon>Alteromonadales</taxon>
        <taxon>Alteromonadaceae</taxon>
        <taxon>Alteromonas/Salinimonas group</taxon>
        <taxon>Alteromonas</taxon>
    </lineage>
</organism>
<keyword evidence="2" id="KW-1185">Reference proteome</keyword>
<dbReference type="EMBL" id="JAAAWP010000003">
    <property type="protein sequence ID" value="NDW21130.1"/>
    <property type="molecule type" value="Genomic_DNA"/>
</dbReference>
<comment type="caution">
    <text evidence="1">The sequence shown here is derived from an EMBL/GenBank/DDBJ whole genome shotgun (WGS) entry which is preliminary data.</text>
</comment>
<dbReference type="PROSITE" id="PS51257">
    <property type="entry name" value="PROKAR_LIPOPROTEIN"/>
    <property type="match status" value="1"/>
</dbReference>